<feature type="region of interest" description="Disordered" evidence="1">
    <location>
        <begin position="1"/>
        <end position="22"/>
    </location>
</feature>
<sequence length="373" mass="40339">MRFRYRAYMGGPDPLAEPDPPPEEAVAIARELLEPLAGAEGADDAITAVEKAVARYAEGDRTALESVDSATGGLLGRALGAGARELWDRLDRADHGLSPRELRRLGEVALRDARDAPRPGRRPGGREGGPGGEPTGHDVPYRSDRPLDAVATLRRAMVRRASDPTDTALRADDLRSAETEPTGGLAVSLLVDLSHSMTTRSLHEAATRTALALDALVRRHPEDRVRWVGFGDVAHEIDPAALVAHDWGRVPGTNLHHALRLARGHRRRHPGLAHRILVVTDGEPTAHLGEDGDARFSWPASPRTVEVTVAELDAALREGSRVSFFLLSDDPRLRAFRDLVVRRRGVEAVAADAAALAPVLLETYLGGRSWPRA</sequence>
<dbReference type="Gene3D" id="3.40.50.410">
    <property type="entry name" value="von Willebrand factor, type A domain"/>
    <property type="match status" value="1"/>
</dbReference>
<feature type="region of interest" description="Disordered" evidence="1">
    <location>
        <begin position="108"/>
        <end position="143"/>
    </location>
</feature>
<dbReference type="Proteomes" id="UP001183390">
    <property type="component" value="Unassembled WGS sequence"/>
</dbReference>
<dbReference type="InterPro" id="IPR036465">
    <property type="entry name" value="vWFA_dom_sf"/>
</dbReference>
<dbReference type="SUPFAM" id="SSF53300">
    <property type="entry name" value="vWA-like"/>
    <property type="match status" value="1"/>
</dbReference>
<gene>
    <name evidence="2" type="ORF">RM479_05925</name>
</gene>
<evidence type="ECO:0000313" key="2">
    <source>
        <dbReference type="EMBL" id="MDT0327947.1"/>
    </source>
</evidence>
<feature type="compositionally biased region" description="Basic and acidic residues" evidence="1">
    <location>
        <begin position="108"/>
        <end position="118"/>
    </location>
</feature>
<accession>A0ABU2M5N5</accession>
<protein>
    <recommendedName>
        <fullName evidence="4">VWFA domain-containing protein</fullName>
    </recommendedName>
</protein>
<reference evidence="3" key="1">
    <citation type="submission" date="2023-07" db="EMBL/GenBank/DDBJ databases">
        <title>30 novel species of actinomycetes from the DSMZ collection.</title>
        <authorList>
            <person name="Nouioui I."/>
        </authorList>
    </citation>
    <scope>NUCLEOTIDE SEQUENCE [LARGE SCALE GENOMIC DNA]</scope>
    <source>
        <strain evidence="3">DSM 44743</strain>
    </source>
</reference>
<comment type="caution">
    <text evidence="2">The sequence shown here is derived from an EMBL/GenBank/DDBJ whole genome shotgun (WGS) entry which is preliminary data.</text>
</comment>
<dbReference type="RefSeq" id="WP_311510691.1">
    <property type="nucleotide sequence ID" value="NZ_JAVREP010000002.1"/>
</dbReference>
<name>A0ABU2M5N5_9ACTN</name>
<dbReference type="CDD" id="cd00198">
    <property type="entry name" value="vWFA"/>
    <property type="match status" value="1"/>
</dbReference>
<organism evidence="2 3">
    <name type="scientific">Nocardiopsis lambiniae</name>
    <dbReference type="NCBI Taxonomy" id="3075539"/>
    <lineage>
        <taxon>Bacteria</taxon>
        <taxon>Bacillati</taxon>
        <taxon>Actinomycetota</taxon>
        <taxon>Actinomycetes</taxon>
        <taxon>Streptosporangiales</taxon>
        <taxon>Nocardiopsidaceae</taxon>
        <taxon>Nocardiopsis</taxon>
    </lineage>
</organism>
<evidence type="ECO:0000313" key="3">
    <source>
        <dbReference type="Proteomes" id="UP001183390"/>
    </source>
</evidence>
<evidence type="ECO:0000256" key="1">
    <source>
        <dbReference type="SAM" id="MobiDB-lite"/>
    </source>
</evidence>
<evidence type="ECO:0008006" key="4">
    <source>
        <dbReference type="Google" id="ProtNLM"/>
    </source>
</evidence>
<dbReference type="EMBL" id="JAVREP010000002">
    <property type="protein sequence ID" value="MDT0327947.1"/>
    <property type="molecule type" value="Genomic_DNA"/>
</dbReference>
<proteinExistence type="predicted"/>
<keyword evidence="3" id="KW-1185">Reference proteome</keyword>